<proteinExistence type="predicted"/>
<name>A0ABV9CCN0_9ACTN</name>
<keyword evidence="1" id="KW-0812">Transmembrane</keyword>
<reference evidence="4" key="1">
    <citation type="journal article" date="2019" name="Int. J. Syst. Evol. Microbiol.">
        <title>The Global Catalogue of Microorganisms (GCM) 10K type strain sequencing project: providing services to taxonomists for standard genome sequencing and annotation.</title>
        <authorList>
            <consortium name="The Broad Institute Genomics Platform"/>
            <consortium name="The Broad Institute Genome Sequencing Center for Infectious Disease"/>
            <person name="Wu L."/>
            <person name="Ma J."/>
        </authorList>
    </citation>
    <scope>NUCLEOTIDE SEQUENCE [LARGE SCALE GENOMIC DNA]</scope>
    <source>
        <strain evidence="4">CGMCC 4.7132</strain>
    </source>
</reference>
<dbReference type="SUPFAM" id="SSF53300">
    <property type="entry name" value="vWA-like"/>
    <property type="match status" value="1"/>
</dbReference>
<feature type="domain" description="VWFA" evidence="2">
    <location>
        <begin position="464"/>
        <end position="662"/>
    </location>
</feature>
<dbReference type="Proteomes" id="UP001596004">
    <property type="component" value="Unassembled WGS sequence"/>
</dbReference>
<dbReference type="InterPro" id="IPR036465">
    <property type="entry name" value="vWFA_dom_sf"/>
</dbReference>
<evidence type="ECO:0000259" key="2">
    <source>
        <dbReference type="PROSITE" id="PS50234"/>
    </source>
</evidence>
<evidence type="ECO:0000313" key="4">
    <source>
        <dbReference type="Proteomes" id="UP001596004"/>
    </source>
</evidence>
<gene>
    <name evidence="3" type="ORF">ACFO60_08450</name>
</gene>
<sequence>MALAGRVRGPQVGGAVAAMLAASVLIPFSGTLTTRPQGEGCVGDSTIPIVASVDKIGVVRRLAREFTGPHGYEMDGERVCLDVLNSQSGSALLKLIEAWRRHDAPGAVDAPGPFDDYPLIWMPASSMWWVQLKERTDSCGDRANAYQCARNELGLSNRPPKSLARSPMVVAVRRSDRSSLDRFKTATITWKDFTDCGDTPCDPPLGKTNPNVSTIGLEAALGMIWEAGDPKKGGAVKEISDMVRKPDAGKPFPAEITRLRAKVREGVRAMEKAFGHYGHTTIDLLCGLTRKSGNSRQAIVIEEQTVWLYNTGGPAKVGCPDAGPERRPDDPLVPIFLKHRSILSDHPFVLIDPAPKTHPAENKVAQAFQEHLLAPERQKEFQDLGFRVTDPATQRSLALGARQVQDLYPGEYKAVYEEGFNDHLQEPPCVAAEPAGNNGTISCPRGFFDDVLTTWATELRKPLRAQMLIDYSGSMDDPVRETGAAKIDIAMAGVEQMIAGFHEGDAVGVRVFATLHPERKRDWEDILPLSKVTKSTLADVQTNFRRFATTRHPSGTRGTGLYDSIADAVANLAGRCETGSTSSVIVLTDGADSKKKGLTLDGLAGKLGGDDQNCAVRVLIVAYGTDIDSKAARAMGRIADATSGQVYYATDPASLGTVLTDLIADF</sequence>
<accession>A0ABV9CCN0</accession>
<keyword evidence="4" id="KW-1185">Reference proteome</keyword>
<feature type="transmembrane region" description="Helical" evidence="1">
    <location>
        <begin position="12"/>
        <end position="32"/>
    </location>
</feature>
<keyword evidence="1" id="KW-1133">Transmembrane helix</keyword>
<dbReference type="InterPro" id="IPR002035">
    <property type="entry name" value="VWF_A"/>
</dbReference>
<protein>
    <recommendedName>
        <fullName evidence="2">VWFA domain-containing protein</fullName>
    </recommendedName>
</protein>
<dbReference type="EMBL" id="JBHSFP010000004">
    <property type="protein sequence ID" value="MFC4530793.1"/>
    <property type="molecule type" value="Genomic_DNA"/>
</dbReference>
<evidence type="ECO:0000313" key="3">
    <source>
        <dbReference type="EMBL" id="MFC4530793.1"/>
    </source>
</evidence>
<organism evidence="3 4">
    <name type="scientific">Sphaerisporangium dianthi</name>
    <dbReference type="NCBI Taxonomy" id="1436120"/>
    <lineage>
        <taxon>Bacteria</taxon>
        <taxon>Bacillati</taxon>
        <taxon>Actinomycetota</taxon>
        <taxon>Actinomycetes</taxon>
        <taxon>Streptosporangiales</taxon>
        <taxon>Streptosporangiaceae</taxon>
        <taxon>Sphaerisporangium</taxon>
    </lineage>
</organism>
<keyword evidence="1" id="KW-0472">Membrane</keyword>
<evidence type="ECO:0000256" key="1">
    <source>
        <dbReference type="SAM" id="Phobius"/>
    </source>
</evidence>
<dbReference type="RefSeq" id="WP_380838869.1">
    <property type="nucleotide sequence ID" value="NZ_JBHSFP010000004.1"/>
</dbReference>
<dbReference type="Gene3D" id="3.40.50.410">
    <property type="entry name" value="von Willebrand factor, type A domain"/>
    <property type="match status" value="1"/>
</dbReference>
<comment type="caution">
    <text evidence="3">The sequence shown here is derived from an EMBL/GenBank/DDBJ whole genome shotgun (WGS) entry which is preliminary data.</text>
</comment>
<dbReference type="PROSITE" id="PS50234">
    <property type="entry name" value="VWFA"/>
    <property type="match status" value="1"/>
</dbReference>